<dbReference type="InterPro" id="IPR000515">
    <property type="entry name" value="MetI-like"/>
</dbReference>
<comment type="similarity">
    <text evidence="5">Belongs to the binding-protein-dependent transport system permease family.</text>
</comment>
<dbReference type="RefSeq" id="WP_171481960.1">
    <property type="nucleotide sequence ID" value="NZ_JABGBP010000316.1"/>
</dbReference>
<sequence length="721" mass="79339">MNNNKILIFKNNMKFTAKNLHKQWKVFYRSRYGKVGFYILMVFIVISLLAPVLVHGNPFAAIPTEDYFSPIQEMNHPLNFTAVNSSYAITSSEYGTSAVSYYLFMPGLANGTYSIYAISPKNASSTYLFHINGIPENLYAFSVYNSTTGISQENLMVATNNTIYMGNVVCSYNSLTDSSSVHMSNMIKTKSTNGEILSDYTSSKTYALSDPSIISSQFLTSSPLSYVYTLSENNSKYYVNTFYTSNLTHYWSREISVKPTNLYFYGQEFENPSETRIIITAGDNIYSYNYNGTLEYNEKYNFTISNLIIPSDYQINPSHKNDAFTFAGKDVYSINIETGKAKVIYSSPQMISALGTSAATTPTEPPSIFMVSTATNVYSLGMNNGNLSVANTIKVPFGVNNIKYYTSGTFLLSNTTSGDIIYLINPSIQYPFSWHASLNRKITAPVLFNNPYPENKSLDNAPAIAVLSGKNLIVYSFEGQAAVLPPTSKTLSGISLPLGANNAGNNVWTIFIDSFPTDLEVGFAAGIITIIISVIVSMVIGYYSGILSSFWETVSLAIFLIPGLPLFIVLATILGPTLVNLILIFSLLGWPFVTFSLIGVVRSIKSRVFVESAIVSNLSTTKILRRHILPNMGTLLVYLTSINIGGAVAAVSTYEILGLAPLTIPTWGGMLNGFLGDYYGISKYPWIYVPALLALTLFILAFIFISRGIDEVANPRLGGRK</sequence>
<comment type="subcellular location">
    <subcellularLocation>
        <location evidence="5">Cell membrane</location>
        <topology evidence="5">Multi-pass membrane protein</topology>
    </subcellularLocation>
    <subcellularLocation>
        <location evidence="1">Membrane</location>
        <topology evidence="1">Multi-pass membrane protein</topology>
    </subcellularLocation>
</comment>
<dbReference type="PANTHER" id="PTHR43839">
    <property type="entry name" value="OPPC IN A BINDING PROTEIN-DEPENDENT TRANSPORT SYSTEM"/>
    <property type="match status" value="1"/>
</dbReference>
<protein>
    <submittedName>
        <fullName evidence="7">ABC transporter permease</fullName>
    </submittedName>
</protein>
<feature type="transmembrane region" description="Helical" evidence="5">
    <location>
        <begin position="684"/>
        <end position="706"/>
    </location>
</feature>
<evidence type="ECO:0000256" key="4">
    <source>
        <dbReference type="ARBA" id="ARBA00023136"/>
    </source>
</evidence>
<dbReference type="PROSITE" id="PS50928">
    <property type="entry name" value="ABC_TM1"/>
    <property type="match status" value="1"/>
</dbReference>
<comment type="caution">
    <text evidence="7">The sequence shown here is derived from an EMBL/GenBank/DDBJ whole genome shotgun (WGS) entry which is preliminary data.</text>
</comment>
<evidence type="ECO:0000256" key="5">
    <source>
        <dbReference type="RuleBase" id="RU363032"/>
    </source>
</evidence>
<feature type="transmembrane region" description="Helical" evidence="5">
    <location>
        <begin position="554"/>
        <end position="575"/>
    </location>
</feature>
<accession>A0A7K4FPB6</accession>
<dbReference type="GO" id="GO:0055085">
    <property type="term" value="P:transmembrane transport"/>
    <property type="evidence" value="ECO:0007669"/>
    <property type="project" value="InterPro"/>
</dbReference>
<evidence type="ECO:0000259" key="6">
    <source>
        <dbReference type="PROSITE" id="PS50928"/>
    </source>
</evidence>
<gene>
    <name evidence="7" type="ORF">HLB00_08445</name>
</gene>
<dbReference type="Proteomes" id="UP000546917">
    <property type="component" value="Unassembled WGS sequence"/>
</dbReference>
<evidence type="ECO:0000313" key="7">
    <source>
        <dbReference type="EMBL" id="NOL60852.1"/>
    </source>
</evidence>
<keyword evidence="3 5" id="KW-1133">Transmembrane helix</keyword>
<keyword evidence="4 5" id="KW-0472">Membrane</keyword>
<dbReference type="SUPFAM" id="SSF161098">
    <property type="entry name" value="MetI-like"/>
    <property type="match status" value="1"/>
</dbReference>
<dbReference type="InterPro" id="IPR035906">
    <property type="entry name" value="MetI-like_sf"/>
</dbReference>
<dbReference type="InterPro" id="IPR011047">
    <property type="entry name" value="Quinoprotein_ADH-like_sf"/>
</dbReference>
<keyword evidence="5" id="KW-0813">Transport</keyword>
<evidence type="ECO:0000313" key="8">
    <source>
        <dbReference type="Proteomes" id="UP000546917"/>
    </source>
</evidence>
<dbReference type="AlphaFoldDB" id="A0A7K4FPB6"/>
<dbReference type="EMBL" id="JABGBP010000316">
    <property type="protein sequence ID" value="NOL60852.1"/>
    <property type="molecule type" value="Genomic_DNA"/>
</dbReference>
<dbReference type="GO" id="GO:0005886">
    <property type="term" value="C:plasma membrane"/>
    <property type="evidence" value="ECO:0007669"/>
    <property type="project" value="UniProtKB-SubCell"/>
</dbReference>
<name>A0A7K4FPB6_9ARCH</name>
<dbReference type="SUPFAM" id="SSF50998">
    <property type="entry name" value="Quinoprotein alcohol dehydrogenase-like"/>
    <property type="match status" value="1"/>
</dbReference>
<reference evidence="7 8" key="1">
    <citation type="submission" date="2020-05" db="EMBL/GenBank/DDBJ databases">
        <authorList>
            <person name="Zhang R."/>
        </authorList>
    </citation>
    <scope>NUCLEOTIDE SEQUENCE [LARGE SCALE GENOMIC DNA]</scope>
    <source>
        <strain evidence="7 8">DSM 28986</strain>
    </source>
</reference>
<dbReference type="PANTHER" id="PTHR43839:SF1">
    <property type="entry name" value="OPPC IN A BINDING PROTEIN-DEPENDENT TRANSPORT SYSTEM"/>
    <property type="match status" value="1"/>
</dbReference>
<keyword evidence="2 5" id="KW-0812">Transmembrane</keyword>
<dbReference type="CDD" id="cd06261">
    <property type="entry name" value="TM_PBP2"/>
    <property type="match status" value="1"/>
</dbReference>
<evidence type="ECO:0000256" key="3">
    <source>
        <dbReference type="ARBA" id="ARBA00022989"/>
    </source>
</evidence>
<feature type="transmembrane region" description="Helical" evidence="5">
    <location>
        <begin position="521"/>
        <end position="542"/>
    </location>
</feature>
<organism evidence="7 8">
    <name type="scientific">Ferroplasma acidiphilum</name>
    <dbReference type="NCBI Taxonomy" id="74969"/>
    <lineage>
        <taxon>Archaea</taxon>
        <taxon>Methanobacteriati</taxon>
        <taxon>Thermoplasmatota</taxon>
        <taxon>Thermoplasmata</taxon>
        <taxon>Thermoplasmatales</taxon>
        <taxon>Ferroplasmaceae</taxon>
        <taxon>Ferroplasma</taxon>
    </lineage>
</organism>
<feature type="transmembrane region" description="Helical" evidence="5">
    <location>
        <begin position="581"/>
        <end position="601"/>
    </location>
</feature>
<evidence type="ECO:0000256" key="1">
    <source>
        <dbReference type="ARBA" id="ARBA00004141"/>
    </source>
</evidence>
<feature type="transmembrane region" description="Helical" evidence="5">
    <location>
        <begin position="35"/>
        <end position="54"/>
    </location>
</feature>
<dbReference type="Pfam" id="PF00528">
    <property type="entry name" value="BPD_transp_1"/>
    <property type="match status" value="1"/>
</dbReference>
<evidence type="ECO:0000256" key="2">
    <source>
        <dbReference type="ARBA" id="ARBA00022692"/>
    </source>
</evidence>
<proteinExistence type="inferred from homology"/>
<feature type="domain" description="ABC transmembrane type-1" evidence="6">
    <location>
        <begin position="515"/>
        <end position="705"/>
    </location>
</feature>
<dbReference type="Gene3D" id="1.10.3720.10">
    <property type="entry name" value="MetI-like"/>
    <property type="match status" value="1"/>
</dbReference>
<feature type="transmembrane region" description="Helical" evidence="5">
    <location>
        <begin position="635"/>
        <end position="664"/>
    </location>
</feature>